<reference evidence="5 6" key="1">
    <citation type="submission" date="2017-01" db="EMBL/GenBank/DDBJ databases">
        <title>Genome Sequencing of a Marine Spirillum, Oceanospirillum multiglobuliferum ATCC 33336, from Japan.</title>
        <authorList>
            <person name="Carney J.G."/>
            <person name="Trachtenberg A.M."/>
            <person name="Rheaume B.A."/>
            <person name="Linnane J.D."/>
            <person name="Pitts N.L."/>
            <person name="Mykles D.L."/>
            <person name="Maclea K.S."/>
        </authorList>
    </citation>
    <scope>NUCLEOTIDE SEQUENCE [LARGE SCALE GENOMIC DNA]</scope>
    <source>
        <strain evidence="5 6">ATCC 33336</strain>
    </source>
</reference>
<evidence type="ECO:0000259" key="4">
    <source>
        <dbReference type="SMART" id="SM00062"/>
    </source>
</evidence>
<dbReference type="Gene3D" id="3.40.190.10">
    <property type="entry name" value="Periplasmic binding protein-like II"/>
    <property type="match status" value="2"/>
</dbReference>
<feature type="signal peptide" evidence="3">
    <location>
        <begin position="1"/>
        <end position="25"/>
    </location>
</feature>
<name>A0A1T4MX55_9GAMM</name>
<dbReference type="OrthoDB" id="8994218at2"/>
<dbReference type="PANTHER" id="PTHR35936">
    <property type="entry name" value="MEMBRANE-BOUND LYTIC MUREIN TRANSGLYCOSYLASE F"/>
    <property type="match status" value="1"/>
</dbReference>
<evidence type="ECO:0000256" key="1">
    <source>
        <dbReference type="ARBA" id="ARBA00010333"/>
    </source>
</evidence>
<evidence type="ECO:0000313" key="6">
    <source>
        <dbReference type="Proteomes" id="UP000191418"/>
    </source>
</evidence>
<sequence length="269" mass="30312">MKLKVTSFLSVFLLLSVVVSSFANADSLSEREQNIARAGKLKVCIWPEYFSISYRNAKSGLLEGIDIDLSKEFAKDLGVEVEYVQTHFGIFMNDLEQDKCDVAMFGVGRTESRMERIDFSQPYLSSGMYGITSKAHPLLSSWEEMDQEGIVVCVQKGTYMENAMKASLKKAKLLTVVKPSQREIEVRSGRADLFITDYPYGQKMITNYDWAKLLTPKIATAQFQYAYAVKKGQPEWLARVDQFVAAIKKDGRLQQAAESNKLLPIVLAN</sequence>
<accession>A0A1T4MX55</accession>
<dbReference type="SUPFAM" id="SSF53850">
    <property type="entry name" value="Periplasmic binding protein-like II"/>
    <property type="match status" value="1"/>
</dbReference>
<feature type="chain" id="PRO_5012007033" description="Solute-binding protein family 3/N-terminal domain-containing protein" evidence="3">
    <location>
        <begin position="26"/>
        <end position="269"/>
    </location>
</feature>
<dbReference type="Proteomes" id="UP000191418">
    <property type="component" value="Unassembled WGS sequence"/>
</dbReference>
<dbReference type="SMART" id="SM00062">
    <property type="entry name" value="PBPb"/>
    <property type="match status" value="1"/>
</dbReference>
<protein>
    <recommendedName>
        <fullName evidence="4">Solute-binding protein family 3/N-terminal domain-containing protein</fullName>
    </recommendedName>
</protein>
<dbReference type="CDD" id="cd13530">
    <property type="entry name" value="PBP2_peptides_like"/>
    <property type="match status" value="1"/>
</dbReference>
<dbReference type="PANTHER" id="PTHR35936:SF17">
    <property type="entry name" value="ARGININE-BINDING EXTRACELLULAR PROTEIN ARTP"/>
    <property type="match status" value="1"/>
</dbReference>
<keyword evidence="6" id="KW-1185">Reference proteome</keyword>
<evidence type="ECO:0000256" key="2">
    <source>
        <dbReference type="ARBA" id="ARBA00022729"/>
    </source>
</evidence>
<evidence type="ECO:0000313" key="5">
    <source>
        <dbReference type="EMBL" id="OPX56861.1"/>
    </source>
</evidence>
<dbReference type="InterPro" id="IPR001638">
    <property type="entry name" value="Solute-binding_3/MltF_N"/>
</dbReference>
<dbReference type="Pfam" id="PF00497">
    <property type="entry name" value="SBP_bac_3"/>
    <property type="match status" value="1"/>
</dbReference>
<gene>
    <name evidence="5" type="ORF">BTE48_00025</name>
</gene>
<dbReference type="AlphaFoldDB" id="A0A1T4MX55"/>
<evidence type="ECO:0000256" key="3">
    <source>
        <dbReference type="SAM" id="SignalP"/>
    </source>
</evidence>
<dbReference type="RefSeq" id="WP_078744554.1">
    <property type="nucleotide sequence ID" value="NZ_FUXG01000004.1"/>
</dbReference>
<feature type="domain" description="Solute-binding protein family 3/N-terminal" evidence="4">
    <location>
        <begin position="40"/>
        <end position="264"/>
    </location>
</feature>
<comment type="caution">
    <text evidence="5">The sequence shown here is derived from an EMBL/GenBank/DDBJ whole genome shotgun (WGS) entry which is preliminary data.</text>
</comment>
<dbReference type="EMBL" id="MTSM01000001">
    <property type="protein sequence ID" value="OPX56861.1"/>
    <property type="molecule type" value="Genomic_DNA"/>
</dbReference>
<keyword evidence="2 3" id="KW-0732">Signal</keyword>
<proteinExistence type="inferred from homology"/>
<organism evidence="5 6">
    <name type="scientific">Oceanospirillum multiglobuliferum</name>
    <dbReference type="NCBI Taxonomy" id="64969"/>
    <lineage>
        <taxon>Bacteria</taxon>
        <taxon>Pseudomonadati</taxon>
        <taxon>Pseudomonadota</taxon>
        <taxon>Gammaproteobacteria</taxon>
        <taxon>Oceanospirillales</taxon>
        <taxon>Oceanospirillaceae</taxon>
        <taxon>Oceanospirillum</taxon>
    </lineage>
</organism>
<dbReference type="STRING" id="64969.SAMN02745127_00950"/>
<comment type="similarity">
    <text evidence="1">Belongs to the bacterial solute-binding protein 3 family.</text>
</comment>